<evidence type="ECO:0000313" key="1">
    <source>
        <dbReference type="EMBL" id="GBN10134.1"/>
    </source>
</evidence>
<comment type="caution">
    <text evidence="1">The sequence shown here is derived from an EMBL/GenBank/DDBJ whole genome shotgun (WGS) entry which is preliminary data.</text>
</comment>
<dbReference type="EMBL" id="BGPR01005433">
    <property type="protein sequence ID" value="GBN10134.1"/>
    <property type="molecule type" value="Genomic_DNA"/>
</dbReference>
<dbReference type="Proteomes" id="UP000499080">
    <property type="component" value="Unassembled WGS sequence"/>
</dbReference>
<keyword evidence="2" id="KW-1185">Reference proteome</keyword>
<gene>
    <name evidence="1" type="ORF">AVEN_4843_1</name>
</gene>
<reference evidence="1 2" key="1">
    <citation type="journal article" date="2019" name="Sci. Rep.">
        <title>Orb-weaving spider Araneus ventricosus genome elucidates the spidroin gene catalogue.</title>
        <authorList>
            <person name="Kono N."/>
            <person name="Nakamura H."/>
            <person name="Ohtoshi R."/>
            <person name="Moran D.A.P."/>
            <person name="Shinohara A."/>
            <person name="Yoshida Y."/>
            <person name="Fujiwara M."/>
            <person name="Mori M."/>
            <person name="Tomita M."/>
            <person name="Arakawa K."/>
        </authorList>
    </citation>
    <scope>NUCLEOTIDE SEQUENCE [LARGE SCALE GENOMIC DNA]</scope>
</reference>
<evidence type="ECO:0000313" key="2">
    <source>
        <dbReference type="Proteomes" id="UP000499080"/>
    </source>
</evidence>
<accession>A0A4Y2L6H5</accession>
<proteinExistence type="predicted"/>
<protein>
    <submittedName>
        <fullName evidence="1">Uncharacterized protein</fullName>
    </submittedName>
</protein>
<organism evidence="1 2">
    <name type="scientific">Araneus ventricosus</name>
    <name type="common">Orbweaver spider</name>
    <name type="synonym">Epeira ventricosa</name>
    <dbReference type="NCBI Taxonomy" id="182803"/>
    <lineage>
        <taxon>Eukaryota</taxon>
        <taxon>Metazoa</taxon>
        <taxon>Ecdysozoa</taxon>
        <taxon>Arthropoda</taxon>
        <taxon>Chelicerata</taxon>
        <taxon>Arachnida</taxon>
        <taxon>Araneae</taxon>
        <taxon>Araneomorphae</taxon>
        <taxon>Entelegynae</taxon>
        <taxon>Araneoidea</taxon>
        <taxon>Araneidae</taxon>
        <taxon>Araneus</taxon>
    </lineage>
</organism>
<name>A0A4Y2L6H5_ARAVE</name>
<sequence>MSRKFTIGNKSLNSKCLEIVNVCVPYPQSPKQLSQLSTIHELPIPNCLGVKVTHVSNISSTARTNDELGELNMYNISSISRTTMYEPMGTRNKSPNFQMVSPRVYHMAIPYPHPNLQTTIGR</sequence>
<dbReference type="AlphaFoldDB" id="A0A4Y2L6H5"/>